<dbReference type="STRING" id="1210089.GCA_001613165_03968"/>
<reference evidence="3 4" key="1">
    <citation type="submission" date="2018-07" db="EMBL/GenBank/DDBJ databases">
        <title>Genomic Encyclopedia of Type Strains, Phase IV (KMG-IV): sequencing the most valuable type-strain genomes for metagenomic binning, comparative biology and taxonomic classification.</title>
        <authorList>
            <person name="Goeker M."/>
        </authorList>
    </citation>
    <scope>NUCLEOTIDE SEQUENCE [LARGE SCALE GENOMIC DNA]</scope>
    <source>
        <strain evidence="3 4">DSM 44952</strain>
    </source>
</reference>
<dbReference type="InterPro" id="IPR011251">
    <property type="entry name" value="Luciferase-like_dom"/>
</dbReference>
<keyword evidence="3" id="KW-0503">Monooxygenase</keyword>
<dbReference type="Gene3D" id="3.20.20.30">
    <property type="entry name" value="Luciferase-like domain"/>
    <property type="match status" value="1"/>
</dbReference>
<dbReference type="EMBL" id="QQAZ01000006">
    <property type="protein sequence ID" value="RDI50137.1"/>
    <property type="molecule type" value="Genomic_DNA"/>
</dbReference>
<dbReference type="RefSeq" id="WP_068021551.1">
    <property type="nucleotide sequence ID" value="NZ_QQAZ01000006.1"/>
</dbReference>
<evidence type="ECO:0000313" key="3">
    <source>
        <dbReference type="EMBL" id="RDI50137.1"/>
    </source>
</evidence>
<dbReference type="Pfam" id="PF00296">
    <property type="entry name" value="Bac_luciferase"/>
    <property type="match status" value="1"/>
</dbReference>
<accession>A0A370H2U1</accession>
<dbReference type="InterPro" id="IPR036661">
    <property type="entry name" value="Luciferase-like_sf"/>
</dbReference>
<dbReference type="InterPro" id="IPR050564">
    <property type="entry name" value="F420-G6PD/mer"/>
</dbReference>
<keyword evidence="1" id="KW-0560">Oxidoreductase</keyword>
<evidence type="ECO:0000313" key="4">
    <source>
        <dbReference type="Proteomes" id="UP000255355"/>
    </source>
</evidence>
<comment type="caution">
    <text evidence="3">The sequence shown here is derived from an EMBL/GenBank/DDBJ whole genome shotgun (WGS) entry which is preliminary data.</text>
</comment>
<name>A0A370H2U1_9NOCA</name>
<dbReference type="CDD" id="cd01097">
    <property type="entry name" value="Tetrahydromethanopterin_reductase"/>
    <property type="match status" value="1"/>
</dbReference>
<proteinExistence type="predicted"/>
<dbReference type="PANTHER" id="PTHR43244:SF1">
    <property type="entry name" value="5,10-METHYLENETETRAHYDROMETHANOPTERIN REDUCTASE"/>
    <property type="match status" value="1"/>
</dbReference>
<sequence>MSTSHHREVLFGLGLENGYHQVQDMHRHARNADQAGLDFFSLSDHPTAADRVDAYATLGFVLGATRTISGGVICTNLFSRPAPMLARTIAGLSAHSGDRTILVLGANGAPAEVDPLGIPRLSPGARIRALEEAIIVVRALTDGGEPVTFDGEFYQVTDLMPTPSPTPPIWVGVGGPKGLAVTGRHADGWIPPHAADWRSTLVASARPVIEEAAVSAGRKPTDIGTVYLVAGSITRDPRPSAQTRDAEGRWVGGGVDQWVDELTFAVLEGGATGFNYLIRPGASHDETSLRLWTDEVVPAVRAAITEH</sequence>
<organism evidence="3 4">
    <name type="scientific">Nocardia mexicana</name>
    <dbReference type="NCBI Taxonomy" id="279262"/>
    <lineage>
        <taxon>Bacteria</taxon>
        <taxon>Bacillati</taxon>
        <taxon>Actinomycetota</taxon>
        <taxon>Actinomycetes</taxon>
        <taxon>Mycobacteriales</taxon>
        <taxon>Nocardiaceae</taxon>
        <taxon>Nocardia</taxon>
    </lineage>
</organism>
<evidence type="ECO:0000259" key="2">
    <source>
        <dbReference type="Pfam" id="PF00296"/>
    </source>
</evidence>
<evidence type="ECO:0000256" key="1">
    <source>
        <dbReference type="ARBA" id="ARBA00023002"/>
    </source>
</evidence>
<dbReference type="GO" id="GO:0004497">
    <property type="term" value="F:monooxygenase activity"/>
    <property type="evidence" value="ECO:0007669"/>
    <property type="project" value="UniProtKB-KW"/>
</dbReference>
<dbReference type="OrthoDB" id="9775082at2"/>
<protein>
    <submittedName>
        <fullName evidence="3">Luciferase-like monooxygenase</fullName>
    </submittedName>
</protein>
<keyword evidence="4" id="KW-1185">Reference proteome</keyword>
<gene>
    <name evidence="3" type="ORF">DFR68_106576</name>
</gene>
<dbReference type="PANTHER" id="PTHR43244">
    <property type="match status" value="1"/>
</dbReference>
<dbReference type="SUPFAM" id="SSF51679">
    <property type="entry name" value="Bacterial luciferase-like"/>
    <property type="match status" value="1"/>
</dbReference>
<dbReference type="Proteomes" id="UP000255355">
    <property type="component" value="Unassembled WGS sequence"/>
</dbReference>
<dbReference type="GO" id="GO:0016705">
    <property type="term" value="F:oxidoreductase activity, acting on paired donors, with incorporation or reduction of molecular oxygen"/>
    <property type="evidence" value="ECO:0007669"/>
    <property type="project" value="InterPro"/>
</dbReference>
<dbReference type="AlphaFoldDB" id="A0A370H2U1"/>
<feature type="domain" description="Luciferase-like" evidence="2">
    <location>
        <begin position="18"/>
        <end position="233"/>
    </location>
</feature>